<reference evidence="3 4" key="1">
    <citation type="submission" date="2017-06" db="EMBL/GenBank/DDBJ databases">
        <authorList>
            <person name="Kim H.J."/>
            <person name="Triplett B.A."/>
        </authorList>
    </citation>
    <scope>NUCLEOTIDE SEQUENCE [LARGE SCALE GENOMIC DNA]</scope>
    <source>
        <strain evidence="3 4">DSM 44715</strain>
    </source>
</reference>
<feature type="region of interest" description="Disordered" evidence="1">
    <location>
        <begin position="1"/>
        <end position="36"/>
    </location>
</feature>
<dbReference type="EMBL" id="FZOR01000054">
    <property type="protein sequence ID" value="SNT59828.1"/>
    <property type="molecule type" value="Genomic_DNA"/>
</dbReference>
<dbReference type="CDD" id="cd00093">
    <property type="entry name" value="HTH_XRE"/>
    <property type="match status" value="1"/>
</dbReference>
<dbReference type="InterPro" id="IPR010982">
    <property type="entry name" value="Lambda_DNA-bd_dom_sf"/>
</dbReference>
<dbReference type="RefSeq" id="WP_245869728.1">
    <property type="nucleotide sequence ID" value="NZ_FZOR01000054.1"/>
</dbReference>
<accession>A0A239NZI8</accession>
<dbReference type="Pfam" id="PF19054">
    <property type="entry name" value="DUF5753"/>
    <property type="match status" value="1"/>
</dbReference>
<feature type="domain" description="HTH cro/C1-type" evidence="2">
    <location>
        <begin position="51"/>
        <end position="105"/>
    </location>
</feature>
<evidence type="ECO:0000313" key="4">
    <source>
        <dbReference type="Proteomes" id="UP000198318"/>
    </source>
</evidence>
<proteinExistence type="predicted"/>
<feature type="compositionally biased region" description="Low complexity" evidence="1">
    <location>
        <begin position="1"/>
        <end position="14"/>
    </location>
</feature>
<dbReference type="InterPro" id="IPR043917">
    <property type="entry name" value="DUF5753"/>
</dbReference>
<organism evidence="3 4">
    <name type="scientific">Actinomadura meyerae</name>
    <dbReference type="NCBI Taxonomy" id="240840"/>
    <lineage>
        <taxon>Bacteria</taxon>
        <taxon>Bacillati</taxon>
        <taxon>Actinomycetota</taxon>
        <taxon>Actinomycetes</taxon>
        <taxon>Streptosporangiales</taxon>
        <taxon>Thermomonosporaceae</taxon>
        <taxon>Actinomadura</taxon>
    </lineage>
</organism>
<name>A0A239NZI8_9ACTN</name>
<feature type="compositionally biased region" description="Low complexity" evidence="1">
    <location>
        <begin position="22"/>
        <end position="36"/>
    </location>
</feature>
<evidence type="ECO:0000256" key="1">
    <source>
        <dbReference type="SAM" id="MobiDB-lite"/>
    </source>
</evidence>
<dbReference type="SUPFAM" id="SSF47413">
    <property type="entry name" value="lambda repressor-like DNA-binding domains"/>
    <property type="match status" value="1"/>
</dbReference>
<dbReference type="InterPro" id="IPR001387">
    <property type="entry name" value="Cro/C1-type_HTH"/>
</dbReference>
<dbReference type="PROSITE" id="PS50943">
    <property type="entry name" value="HTH_CROC1"/>
    <property type="match status" value="1"/>
</dbReference>
<dbReference type="SMART" id="SM00530">
    <property type="entry name" value="HTH_XRE"/>
    <property type="match status" value="1"/>
</dbReference>
<dbReference type="Pfam" id="PF13560">
    <property type="entry name" value="HTH_31"/>
    <property type="match status" value="1"/>
</dbReference>
<dbReference type="AlphaFoldDB" id="A0A239NZI8"/>
<keyword evidence="4" id="KW-1185">Reference proteome</keyword>
<dbReference type="Gene3D" id="1.10.260.40">
    <property type="entry name" value="lambda repressor-like DNA-binding domains"/>
    <property type="match status" value="1"/>
</dbReference>
<dbReference type="GO" id="GO:0003677">
    <property type="term" value="F:DNA binding"/>
    <property type="evidence" value="ECO:0007669"/>
    <property type="project" value="InterPro"/>
</dbReference>
<evidence type="ECO:0000259" key="2">
    <source>
        <dbReference type="PROSITE" id="PS50943"/>
    </source>
</evidence>
<gene>
    <name evidence="3" type="ORF">SAMN05443665_105422</name>
</gene>
<evidence type="ECO:0000313" key="3">
    <source>
        <dbReference type="EMBL" id="SNT59828.1"/>
    </source>
</evidence>
<sequence length="321" mass="35777">MASVTSNGVTSSGITGSGITGAAGAAGKRPARAARPCGDPLVPRMLLGRRLRELRDRCGLSRREAARLLHGSESKIARLEVGKTGCRPREIARLLAGYDAAEDERTTLLALAEQTTAHAWWHDDADILPQWVRPYLSAEQAAKLVRTFEAQYVPGLLQTEEYARALIGGAASASGAPDEDDVERRVEFRMRRQRVLRRRPRPLNLWVVLDEQALWRPIGGPETMRGQIRHIIELCGRPNVTVQLAPPGISGRIRGDGPLTLVRFPQQGLQDMVYLERADRALYPTRRAEIERHWHDFNTLVTEAAPPERTPRRLTELLATF</sequence>
<protein>
    <submittedName>
        <fullName evidence="3">Helix-turn-helix domain-containing protein</fullName>
    </submittedName>
</protein>
<dbReference type="Proteomes" id="UP000198318">
    <property type="component" value="Unassembled WGS sequence"/>
</dbReference>